<keyword evidence="2" id="KW-0560">Oxidoreductase</keyword>
<comment type="similarity">
    <text evidence="1">Belongs to the short-chain dehydrogenases/reductases (SDR) family.</text>
</comment>
<dbReference type="PANTHER" id="PTHR43477">
    <property type="entry name" value="DIHYDROANTICAPSIN 7-DEHYDROGENASE"/>
    <property type="match status" value="1"/>
</dbReference>
<feature type="region of interest" description="Disordered" evidence="4">
    <location>
        <begin position="179"/>
        <end position="203"/>
    </location>
</feature>
<dbReference type="InterPro" id="IPR002347">
    <property type="entry name" value="SDR_fam"/>
</dbReference>
<evidence type="ECO:0000313" key="5">
    <source>
        <dbReference type="EMBL" id="MCG2622478.1"/>
    </source>
</evidence>
<comment type="caution">
    <text evidence="5">The sequence shown here is derived from an EMBL/GenBank/DDBJ whole genome shotgun (WGS) entry which is preliminary data.</text>
</comment>
<dbReference type="SUPFAM" id="SSF51735">
    <property type="entry name" value="NAD(P)-binding Rossmann-fold domains"/>
    <property type="match status" value="1"/>
</dbReference>
<organism evidence="5 6">
    <name type="scientific">Arthrobacter hankyongi</name>
    <dbReference type="NCBI Taxonomy" id="2904801"/>
    <lineage>
        <taxon>Bacteria</taxon>
        <taxon>Bacillati</taxon>
        <taxon>Actinomycetota</taxon>
        <taxon>Actinomycetes</taxon>
        <taxon>Micrococcales</taxon>
        <taxon>Micrococcaceae</taxon>
        <taxon>Arthrobacter</taxon>
    </lineage>
</organism>
<dbReference type="EMBL" id="JAKLTQ010000007">
    <property type="protein sequence ID" value="MCG2622478.1"/>
    <property type="molecule type" value="Genomic_DNA"/>
</dbReference>
<keyword evidence="6" id="KW-1185">Reference proteome</keyword>
<evidence type="ECO:0000256" key="2">
    <source>
        <dbReference type="ARBA" id="ARBA00023002"/>
    </source>
</evidence>
<evidence type="ECO:0000256" key="3">
    <source>
        <dbReference type="ARBA" id="ARBA00023027"/>
    </source>
</evidence>
<evidence type="ECO:0000256" key="4">
    <source>
        <dbReference type="SAM" id="MobiDB-lite"/>
    </source>
</evidence>
<dbReference type="InterPro" id="IPR036291">
    <property type="entry name" value="NAD(P)-bd_dom_sf"/>
</dbReference>
<dbReference type="NCBIfam" id="NF004779">
    <property type="entry name" value="PRK06125.1"/>
    <property type="match status" value="1"/>
</dbReference>
<proteinExistence type="inferred from homology"/>
<name>A0ABS9L733_9MICC</name>
<accession>A0ABS9L733</accession>
<dbReference type="PANTHER" id="PTHR43477:SF4">
    <property type="entry name" value="DEHYDROGENASE_REDUCTASE SDR FAMILY MEMBER 6"/>
    <property type="match status" value="1"/>
</dbReference>
<protein>
    <submittedName>
        <fullName evidence="5">Short-chain dehydrogenase/reductase</fullName>
    </submittedName>
</protein>
<dbReference type="RefSeq" id="WP_237820825.1">
    <property type="nucleotide sequence ID" value="NZ_JAKLTQ010000007.1"/>
</dbReference>
<reference evidence="5" key="1">
    <citation type="submission" date="2022-01" db="EMBL/GenBank/DDBJ databases">
        <authorList>
            <person name="Jo J.-H."/>
            <person name="Im W.-T."/>
        </authorList>
    </citation>
    <scope>NUCLEOTIDE SEQUENCE</scope>
    <source>
        <strain evidence="5">I2-34</strain>
    </source>
</reference>
<gene>
    <name evidence="5" type="ORF">LVY72_11190</name>
</gene>
<dbReference type="PRINTS" id="PR00080">
    <property type="entry name" value="SDRFAMILY"/>
</dbReference>
<dbReference type="Pfam" id="PF13561">
    <property type="entry name" value="adh_short_C2"/>
    <property type="match status" value="1"/>
</dbReference>
<dbReference type="PRINTS" id="PR00081">
    <property type="entry name" value="GDHRDH"/>
</dbReference>
<sequence length="254" mass="26575">MDLQLRGKKALVTGATQGIGRETAEVLAEEGCELLLASRDAARLAEAAEAIRAEHGVPVATLAADLSVEAERLRLAAAVGELDVLVNNAGAIPSGNLQQIDHAAWQRAWDLKVFGYIDLSRSLYAKLQARRGVIVNIIGSAGEGFPPDYIAGAAGNAALMAFTRALGKAAARDGMRVVGINPGPVSTPRHERRSRARAGQELGDAGRWQEFDADLPFGRAATPREIASAAAFLASPRSGYTNGTILTINGGPDS</sequence>
<keyword evidence="3" id="KW-0520">NAD</keyword>
<evidence type="ECO:0000313" key="6">
    <source>
        <dbReference type="Proteomes" id="UP001165368"/>
    </source>
</evidence>
<evidence type="ECO:0000256" key="1">
    <source>
        <dbReference type="ARBA" id="ARBA00006484"/>
    </source>
</evidence>
<dbReference type="Gene3D" id="3.40.50.720">
    <property type="entry name" value="NAD(P)-binding Rossmann-like Domain"/>
    <property type="match status" value="1"/>
</dbReference>
<dbReference type="Proteomes" id="UP001165368">
    <property type="component" value="Unassembled WGS sequence"/>
</dbReference>
<dbReference type="InterPro" id="IPR051122">
    <property type="entry name" value="SDR_DHRS6-like"/>
</dbReference>